<sequence>EIILKNVIKKESIKLSKKQIKDVILKSQGDARRLIHMLEQIHINKLTDDISTRSIINTFDTKIIYRDLHDNFTYLLESEYGIKNCINIFYAEPRTVPLMVHANYQYILDNRCLDECANIADYLSEWDVVEHYRRMNPIMGEFFIDYAGVLCTAGPKSEWTYSKYKSKKLDPTTYKTSQEYGIENTLKAQKRNLKNIAMFAPLLTDYDTIYIHLSNLKLLELLVSDSEDDKIQACKYIDILLVGRKNKTGQDCINILESMSKLHDSINGNVVINKEFKKMIKRKRFKEQIIELFETHKTQAKGLKFTDKTKPQKTINFFKPIPKKIKVV</sequence>
<dbReference type="AlphaFoldDB" id="X0SY04"/>
<reference evidence="1" key="1">
    <citation type="journal article" date="2014" name="Front. Microbiol.">
        <title>High frequency of phylogenetically diverse reductive dehalogenase-homologous genes in deep subseafloor sedimentary metagenomes.</title>
        <authorList>
            <person name="Kawai M."/>
            <person name="Futagami T."/>
            <person name="Toyoda A."/>
            <person name="Takaki Y."/>
            <person name="Nishi S."/>
            <person name="Hori S."/>
            <person name="Arai W."/>
            <person name="Tsubouchi T."/>
            <person name="Morono Y."/>
            <person name="Uchiyama I."/>
            <person name="Ito T."/>
            <person name="Fujiyama A."/>
            <person name="Inagaki F."/>
            <person name="Takami H."/>
        </authorList>
    </citation>
    <scope>NUCLEOTIDE SEQUENCE</scope>
    <source>
        <strain evidence="1">Expedition CK06-06</strain>
    </source>
</reference>
<name>X0SY04_9ZZZZ</name>
<feature type="non-terminal residue" evidence="1">
    <location>
        <position position="1"/>
    </location>
</feature>
<gene>
    <name evidence="1" type="ORF">S01H1_17033</name>
</gene>
<protein>
    <submittedName>
        <fullName evidence="1">Uncharacterized protein</fullName>
    </submittedName>
</protein>
<proteinExistence type="predicted"/>
<accession>X0SY04</accession>
<dbReference type="EMBL" id="BARS01008997">
    <property type="protein sequence ID" value="GAF68695.1"/>
    <property type="molecule type" value="Genomic_DNA"/>
</dbReference>
<dbReference type="Gene3D" id="1.10.8.60">
    <property type="match status" value="1"/>
</dbReference>
<evidence type="ECO:0000313" key="1">
    <source>
        <dbReference type="EMBL" id="GAF68695.1"/>
    </source>
</evidence>
<comment type="caution">
    <text evidence="1">The sequence shown here is derived from an EMBL/GenBank/DDBJ whole genome shotgun (WGS) entry which is preliminary data.</text>
</comment>
<organism evidence="1">
    <name type="scientific">marine sediment metagenome</name>
    <dbReference type="NCBI Taxonomy" id="412755"/>
    <lineage>
        <taxon>unclassified sequences</taxon>
        <taxon>metagenomes</taxon>
        <taxon>ecological metagenomes</taxon>
    </lineage>
</organism>